<evidence type="ECO:0000313" key="3">
    <source>
        <dbReference type="Proteomes" id="UP001385951"/>
    </source>
</evidence>
<name>A0AAW0GIX7_9APHY</name>
<feature type="region of interest" description="Disordered" evidence="1">
    <location>
        <begin position="98"/>
        <end position="122"/>
    </location>
</feature>
<keyword evidence="3" id="KW-1185">Reference proteome</keyword>
<protein>
    <submittedName>
        <fullName evidence="2">Uncharacterized protein</fullName>
    </submittedName>
</protein>
<dbReference type="EMBL" id="JASBNA010000004">
    <property type="protein sequence ID" value="KAK7692617.1"/>
    <property type="molecule type" value="Genomic_DNA"/>
</dbReference>
<feature type="compositionally biased region" description="Low complexity" evidence="1">
    <location>
        <begin position="98"/>
        <end position="114"/>
    </location>
</feature>
<comment type="caution">
    <text evidence="2">The sequence shown here is derived from an EMBL/GenBank/DDBJ whole genome shotgun (WGS) entry which is preliminary data.</text>
</comment>
<accession>A0AAW0GIX7</accession>
<organism evidence="2 3">
    <name type="scientific">Cerrena zonata</name>
    <dbReference type="NCBI Taxonomy" id="2478898"/>
    <lineage>
        <taxon>Eukaryota</taxon>
        <taxon>Fungi</taxon>
        <taxon>Dikarya</taxon>
        <taxon>Basidiomycota</taxon>
        <taxon>Agaricomycotina</taxon>
        <taxon>Agaricomycetes</taxon>
        <taxon>Polyporales</taxon>
        <taxon>Cerrenaceae</taxon>
        <taxon>Cerrena</taxon>
    </lineage>
</organism>
<proteinExistence type="predicted"/>
<sequence length="160" mass="17862">MDVCYIQPRATHGKWILANAGCAKSRPISLFFGPAFHLWPSLPPLGHVSPAHLFSCPRFPAPPQQHTLHNIHSVPFIFLLFSAPHFNQSFSQFQLLKSSPNRSRRSPSPAARSPTHSTLDRELCPRSPAFATLIQIFSHGPPALLFPRLSYQSSYITHSS</sequence>
<reference evidence="2 3" key="1">
    <citation type="submission" date="2022-09" db="EMBL/GenBank/DDBJ databases">
        <authorList>
            <person name="Palmer J.M."/>
        </authorList>
    </citation>
    <scope>NUCLEOTIDE SEQUENCE [LARGE SCALE GENOMIC DNA]</scope>
    <source>
        <strain evidence="2 3">DSM 7382</strain>
    </source>
</reference>
<evidence type="ECO:0000313" key="2">
    <source>
        <dbReference type="EMBL" id="KAK7692617.1"/>
    </source>
</evidence>
<evidence type="ECO:0000256" key="1">
    <source>
        <dbReference type="SAM" id="MobiDB-lite"/>
    </source>
</evidence>
<dbReference type="Proteomes" id="UP001385951">
    <property type="component" value="Unassembled WGS sequence"/>
</dbReference>
<gene>
    <name evidence="2" type="ORF">QCA50_004249</name>
</gene>
<dbReference type="AlphaFoldDB" id="A0AAW0GIX7"/>